<organism evidence="3">
    <name type="scientific">Archaeoglobus fulgidus</name>
    <dbReference type="NCBI Taxonomy" id="2234"/>
    <lineage>
        <taxon>Archaea</taxon>
        <taxon>Methanobacteriati</taxon>
        <taxon>Methanobacteriota</taxon>
        <taxon>Archaeoglobi</taxon>
        <taxon>Archaeoglobales</taxon>
        <taxon>Archaeoglobaceae</taxon>
        <taxon>Archaeoglobus</taxon>
    </lineage>
</organism>
<gene>
    <name evidence="3" type="ORF">ENP88_01500</name>
</gene>
<dbReference type="Pfam" id="PF22665">
    <property type="entry name" value="WHD_DUF6293"/>
    <property type="match status" value="1"/>
</dbReference>
<dbReference type="Pfam" id="PF19810">
    <property type="entry name" value="HFX_2341_N"/>
    <property type="match status" value="1"/>
</dbReference>
<evidence type="ECO:0000259" key="2">
    <source>
        <dbReference type="Pfam" id="PF22665"/>
    </source>
</evidence>
<dbReference type="InterPro" id="IPR046260">
    <property type="entry name" value="HFX_2341-like_N"/>
</dbReference>
<dbReference type="Gene3D" id="3.40.50.10770">
    <property type="entry name" value="Hypothetical protein VC1899 like domain (Restriction endonuclease-like)"/>
    <property type="match status" value="1"/>
</dbReference>
<accession>A0A7J2TI05</accession>
<dbReference type="InterPro" id="IPR036388">
    <property type="entry name" value="WH-like_DNA-bd_sf"/>
</dbReference>
<dbReference type="InterPro" id="IPR036390">
    <property type="entry name" value="WH_DNA-bd_sf"/>
</dbReference>
<sequence length="215" mass="24151">MTEIVHIVAVDSNPNAVLESLKNIGYPVHRAYIVHRNVSAELAESLRRTLQSLVETRTANFEGKGLYESLWAILEVIRMEKERGSTVLLNLTDADKILTLALLMAAQISGCKAYMLLGDKAIFIAMPPTKIFNEERIKILKVLLSEGGVVESINRLIELVDGKIEDQKKRLAQRARVSYYINELEENGLLKTERKGKNLKVELTELGKAYVIIFG</sequence>
<dbReference type="InterPro" id="IPR054162">
    <property type="entry name" value="DUF6293_C"/>
</dbReference>
<feature type="domain" description="DUF6293" evidence="2">
    <location>
        <begin position="130"/>
        <end position="214"/>
    </location>
</feature>
<feature type="domain" description="HFX-2341-like N-terminal" evidence="1">
    <location>
        <begin position="5"/>
        <end position="115"/>
    </location>
</feature>
<protein>
    <recommendedName>
        <fullName evidence="4">CRISPR locus-related DNA-binding protein</fullName>
    </recommendedName>
</protein>
<name>A0A7J2TI05_ARCFL</name>
<dbReference type="SUPFAM" id="SSF46785">
    <property type="entry name" value="Winged helix' DNA-binding domain"/>
    <property type="match status" value="1"/>
</dbReference>
<proteinExistence type="predicted"/>
<dbReference type="Gene3D" id="1.10.10.10">
    <property type="entry name" value="Winged helix-like DNA-binding domain superfamily/Winged helix DNA-binding domain"/>
    <property type="match status" value="1"/>
</dbReference>
<comment type="caution">
    <text evidence="3">The sequence shown here is derived from an EMBL/GenBank/DDBJ whole genome shotgun (WGS) entry which is preliminary data.</text>
</comment>
<evidence type="ECO:0008006" key="4">
    <source>
        <dbReference type="Google" id="ProtNLM"/>
    </source>
</evidence>
<evidence type="ECO:0000313" key="3">
    <source>
        <dbReference type="EMBL" id="HEH34836.1"/>
    </source>
</evidence>
<evidence type="ECO:0000259" key="1">
    <source>
        <dbReference type="Pfam" id="PF19810"/>
    </source>
</evidence>
<dbReference type="AlphaFoldDB" id="A0A7J2TI05"/>
<reference evidence="3" key="1">
    <citation type="journal article" date="2020" name="mSystems">
        <title>Genome- and Community-Level Interaction Insights into Carbon Utilization and Element Cycling Functions of Hydrothermarchaeota in Hydrothermal Sediment.</title>
        <authorList>
            <person name="Zhou Z."/>
            <person name="Liu Y."/>
            <person name="Xu W."/>
            <person name="Pan J."/>
            <person name="Luo Z.H."/>
            <person name="Li M."/>
        </authorList>
    </citation>
    <scope>NUCLEOTIDE SEQUENCE [LARGE SCALE GENOMIC DNA]</scope>
    <source>
        <strain evidence="3">SpSt-26</strain>
    </source>
</reference>
<dbReference type="EMBL" id="DSLA01000026">
    <property type="protein sequence ID" value="HEH34836.1"/>
    <property type="molecule type" value="Genomic_DNA"/>
</dbReference>